<feature type="transmembrane region" description="Helical" evidence="8">
    <location>
        <begin position="176"/>
        <end position="199"/>
    </location>
</feature>
<feature type="transmembrane region" description="Helical" evidence="8">
    <location>
        <begin position="146"/>
        <end position="164"/>
    </location>
</feature>
<proteinExistence type="inferred from homology"/>
<dbReference type="InParanoid" id="A0A165F248"/>
<keyword evidence="4 8" id="KW-0337">GPI-anchor biosynthesis</keyword>
<comment type="function">
    <text evidence="8">A acetyltransferase, which acetylates the inositol ring of phosphatidylinositol during biosynthesis of GPI-anchor.</text>
</comment>
<feature type="transmembrane region" description="Helical" evidence="8">
    <location>
        <begin position="249"/>
        <end position="266"/>
    </location>
</feature>
<comment type="similarity">
    <text evidence="3 8">Belongs to the PIGW family.</text>
</comment>
<evidence type="ECO:0000256" key="9">
    <source>
        <dbReference type="SAM" id="MobiDB-lite"/>
    </source>
</evidence>
<evidence type="ECO:0000256" key="7">
    <source>
        <dbReference type="ARBA" id="ARBA00023136"/>
    </source>
</evidence>
<keyword evidence="8" id="KW-0256">Endoplasmic reticulum</keyword>
<reference evidence="10 11" key="1">
    <citation type="journal article" date="2016" name="Mol. Biol. Evol.">
        <title>Comparative Genomics of Early-Diverging Mushroom-Forming Fungi Provides Insights into the Origins of Lignocellulose Decay Capabilities.</title>
        <authorList>
            <person name="Nagy L.G."/>
            <person name="Riley R."/>
            <person name="Tritt A."/>
            <person name="Adam C."/>
            <person name="Daum C."/>
            <person name="Floudas D."/>
            <person name="Sun H."/>
            <person name="Yadav J.S."/>
            <person name="Pangilinan J."/>
            <person name="Larsson K.H."/>
            <person name="Matsuura K."/>
            <person name="Barry K."/>
            <person name="Labutti K."/>
            <person name="Kuo R."/>
            <person name="Ohm R.A."/>
            <person name="Bhattacharya S.S."/>
            <person name="Shirouzu T."/>
            <person name="Yoshinaga Y."/>
            <person name="Martin F.M."/>
            <person name="Grigoriev I.V."/>
            <person name="Hibbett D.S."/>
        </authorList>
    </citation>
    <scope>NUCLEOTIDE SEQUENCE [LARGE SCALE GENOMIC DNA]</scope>
    <source>
        <strain evidence="10 11">93-53</strain>
    </source>
</reference>
<dbReference type="Proteomes" id="UP000076871">
    <property type="component" value="Unassembled WGS sequence"/>
</dbReference>
<feature type="compositionally biased region" description="Basic and acidic residues" evidence="9">
    <location>
        <begin position="352"/>
        <end position="372"/>
    </location>
</feature>
<dbReference type="FunCoup" id="A0A165F248">
    <property type="interactions" value="104"/>
</dbReference>
<dbReference type="GO" id="GO:0032216">
    <property type="term" value="F:glucosaminyl-phosphatidylinositol O-acyltransferase activity"/>
    <property type="evidence" value="ECO:0007669"/>
    <property type="project" value="TreeGrafter"/>
</dbReference>
<dbReference type="GO" id="GO:0072659">
    <property type="term" value="P:protein localization to plasma membrane"/>
    <property type="evidence" value="ECO:0007669"/>
    <property type="project" value="TreeGrafter"/>
</dbReference>
<evidence type="ECO:0000256" key="8">
    <source>
        <dbReference type="RuleBase" id="RU280819"/>
    </source>
</evidence>
<evidence type="ECO:0000256" key="6">
    <source>
        <dbReference type="ARBA" id="ARBA00022989"/>
    </source>
</evidence>
<keyword evidence="11" id="KW-1185">Reference proteome</keyword>
<evidence type="ECO:0000256" key="3">
    <source>
        <dbReference type="ARBA" id="ARBA00007559"/>
    </source>
</evidence>
<feature type="transmembrane region" description="Helical" evidence="8">
    <location>
        <begin position="499"/>
        <end position="519"/>
    </location>
</feature>
<accession>A0A165F248</accession>
<dbReference type="InterPro" id="IPR009447">
    <property type="entry name" value="PIGW/GWT1"/>
</dbReference>
<dbReference type="EMBL" id="KV427616">
    <property type="protein sequence ID" value="KZT08215.1"/>
    <property type="molecule type" value="Genomic_DNA"/>
</dbReference>
<dbReference type="GO" id="GO:0005789">
    <property type="term" value="C:endoplasmic reticulum membrane"/>
    <property type="evidence" value="ECO:0007669"/>
    <property type="project" value="UniProtKB-SubCell"/>
</dbReference>
<evidence type="ECO:0000313" key="11">
    <source>
        <dbReference type="Proteomes" id="UP000076871"/>
    </source>
</evidence>
<dbReference type="RefSeq" id="XP_040765955.1">
    <property type="nucleotide sequence ID" value="XM_040912372.1"/>
</dbReference>
<dbReference type="EC" id="2.3.-.-" evidence="8"/>
<name>A0A165F248_9APHY</name>
<evidence type="ECO:0000256" key="4">
    <source>
        <dbReference type="ARBA" id="ARBA00022502"/>
    </source>
</evidence>
<dbReference type="PIRSF" id="PIRSF017321">
    <property type="entry name" value="GWT1"/>
    <property type="match status" value="1"/>
</dbReference>
<evidence type="ECO:0000256" key="2">
    <source>
        <dbReference type="ARBA" id="ARBA00004687"/>
    </source>
</evidence>
<dbReference type="GeneID" id="63829400"/>
<sequence>MDSSYKNSKEAFISGMAGSSIGHINMVSLAALSSIALYSAMKTRLFMNKSMGFLVEFVILVVPLLLSVTLFARSPGQLTLILLSPTGLLLLMSRGGSGVVLPSSSNSIRVTKGSGESGAASQGREKADSPPVRSFNRLPALTTYRAHMLLLTFLCILAVDFPVFPRMLAKCETFGVSLMDLGVGSFVFSQGIISAMPVVKNPAHLTEPLVAKVLKVIRKCYPLFVLGLFRTLSVKGVEYPEHQTEYGTHWNFFFTLGFIPILQVLLHPLMVGIPISLLAVLVALLQQVALSNGLMSYVFKAPRVNLVSSNKEGIVSLSGYLAIHLLGLYTGTIVLPPSPSYFRRCQKGLSQPKDKSGKRPTHEHDESKRKVDNMSSGLSSAQQTNRENDKTAIELCAYSVLWWTLLGCTMLLDIGGGVSRRLVNLQYILWVAAYNTSFLLGYLVLDLLFFASPSSRSRYSPYSKLKVKPDPAVLSTSERTLRAAARAPPLLEAINHNGLVLFLLANLATGLVNLTMPTMYMSDPAAMAVLSLYSLTICGVAWTSRNTKLWTF</sequence>
<protein>
    <recommendedName>
        <fullName evidence="8">GPI-anchored wall transfer protein</fullName>
        <ecNumber evidence="8">2.3.-.-</ecNumber>
    </recommendedName>
</protein>
<dbReference type="Pfam" id="PF06423">
    <property type="entry name" value="GWT1"/>
    <property type="match status" value="1"/>
</dbReference>
<feature type="region of interest" description="Disordered" evidence="9">
    <location>
        <begin position="109"/>
        <end position="131"/>
    </location>
</feature>
<gene>
    <name evidence="10" type="ORF">LAESUDRAFT_757895</name>
</gene>
<keyword evidence="7 8" id="KW-0472">Membrane</keyword>
<feature type="compositionally biased region" description="Polar residues" evidence="9">
    <location>
        <begin position="373"/>
        <end position="385"/>
    </location>
</feature>
<feature type="transmembrane region" description="Helical" evidence="8">
    <location>
        <begin position="53"/>
        <end position="72"/>
    </location>
</feature>
<evidence type="ECO:0000256" key="1">
    <source>
        <dbReference type="ARBA" id="ARBA00004141"/>
    </source>
</evidence>
<keyword evidence="5 8" id="KW-0812">Transmembrane</keyword>
<evidence type="ECO:0000313" key="10">
    <source>
        <dbReference type="EMBL" id="KZT08215.1"/>
    </source>
</evidence>
<dbReference type="STRING" id="1314785.A0A165F248"/>
<keyword evidence="8" id="KW-0808">Transferase</keyword>
<dbReference type="PANTHER" id="PTHR20661">
    <property type="entry name" value="PHOSPHATIDYLINOSITOL-GLYCAN BIOSYNTHESIS CLASS W PROTEIN"/>
    <property type="match status" value="1"/>
</dbReference>
<dbReference type="PANTHER" id="PTHR20661:SF0">
    <property type="entry name" value="PHOSPHATIDYLINOSITOL-GLYCAN BIOSYNTHESIS CLASS W PROTEIN"/>
    <property type="match status" value="1"/>
</dbReference>
<comment type="subcellular location">
    <subcellularLocation>
        <location evidence="8">Endoplasmic reticulum membrane</location>
        <topology evidence="8">Multi-pass membrane protein</topology>
    </subcellularLocation>
    <subcellularLocation>
        <location evidence="1">Membrane</location>
        <topology evidence="1">Multi-pass membrane protein</topology>
    </subcellularLocation>
</comment>
<feature type="transmembrane region" description="Helical" evidence="8">
    <location>
        <begin position="20"/>
        <end position="41"/>
    </location>
</feature>
<feature type="transmembrane region" description="Helical" evidence="8">
    <location>
        <begin position="427"/>
        <end position="450"/>
    </location>
</feature>
<organism evidence="10 11">
    <name type="scientific">Laetiporus sulphureus 93-53</name>
    <dbReference type="NCBI Taxonomy" id="1314785"/>
    <lineage>
        <taxon>Eukaryota</taxon>
        <taxon>Fungi</taxon>
        <taxon>Dikarya</taxon>
        <taxon>Basidiomycota</taxon>
        <taxon>Agaricomycotina</taxon>
        <taxon>Agaricomycetes</taxon>
        <taxon>Polyporales</taxon>
        <taxon>Laetiporus</taxon>
    </lineage>
</organism>
<feature type="transmembrane region" description="Helical" evidence="8">
    <location>
        <begin position="278"/>
        <end position="299"/>
    </location>
</feature>
<comment type="pathway">
    <text evidence="2 8">Glycolipid biosynthesis; glycosylphosphatidylinositol-anchor biosynthesis.</text>
</comment>
<dbReference type="OrthoDB" id="15270at2759"/>
<feature type="transmembrane region" description="Helical" evidence="8">
    <location>
        <begin position="319"/>
        <end position="337"/>
    </location>
</feature>
<dbReference type="AlphaFoldDB" id="A0A165F248"/>
<dbReference type="GO" id="GO:0006506">
    <property type="term" value="P:GPI anchor biosynthetic process"/>
    <property type="evidence" value="ECO:0007669"/>
    <property type="project" value="UniProtKB-UniPathway"/>
</dbReference>
<feature type="transmembrane region" description="Helical" evidence="8">
    <location>
        <begin position="525"/>
        <end position="543"/>
    </location>
</feature>
<dbReference type="UniPathway" id="UPA00196"/>
<feature type="region of interest" description="Disordered" evidence="9">
    <location>
        <begin position="345"/>
        <end position="385"/>
    </location>
</feature>
<keyword evidence="8" id="KW-0012">Acyltransferase</keyword>
<keyword evidence="6 8" id="KW-1133">Transmembrane helix</keyword>
<evidence type="ECO:0000256" key="5">
    <source>
        <dbReference type="ARBA" id="ARBA00022692"/>
    </source>
</evidence>
<feature type="transmembrane region" description="Helical" evidence="8">
    <location>
        <begin position="395"/>
        <end position="415"/>
    </location>
</feature>